<gene>
    <name evidence="2" type="ORF">Cfor_03938</name>
</gene>
<name>A0A6L2PYY5_COPFO</name>
<dbReference type="InParanoid" id="A0A6L2PYY5"/>
<comment type="caution">
    <text evidence="2">The sequence shown here is derived from an EMBL/GenBank/DDBJ whole genome shotgun (WGS) entry which is preliminary data.</text>
</comment>
<proteinExistence type="predicted"/>
<dbReference type="OrthoDB" id="6118231at2759"/>
<dbReference type="InterPro" id="IPR036397">
    <property type="entry name" value="RNaseH_sf"/>
</dbReference>
<dbReference type="GO" id="GO:0003676">
    <property type="term" value="F:nucleic acid binding"/>
    <property type="evidence" value="ECO:0007669"/>
    <property type="project" value="InterPro"/>
</dbReference>
<protein>
    <submittedName>
        <fullName evidence="2">Uncharacterized protein</fullName>
    </submittedName>
</protein>
<dbReference type="EMBL" id="BLKM01012201">
    <property type="protein sequence ID" value="GFG35768.1"/>
    <property type="molecule type" value="Genomic_DNA"/>
</dbReference>
<dbReference type="AlphaFoldDB" id="A0A6L2PYY5"/>
<evidence type="ECO:0000313" key="3">
    <source>
        <dbReference type="Proteomes" id="UP000502823"/>
    </source>
</evidence>
<evidence type="ECO:0000313" key="2">
    <source>
        <dbReference type="EMBL" id="GFG35768.1"/>
    </source>
</evidence>
<evidence type="ECO:0000256" key="1">
    <source>
        <dbReference type="SAM" id="MobiDB-lite"/>
    </source>
</evidence>
<organism evidence="2 3">
    <name type="scientific">Coptotermes formosanus</name>
    <name type="common">Formosan subterranean termite</name>
    <dbReference type="NCBI Taxonomy" id="36987"/>
    <lineage>
        <taxon>Eukaryota</taxon>
        <taxon>Metazoa</taxon>
        <taxon>Ecdysozoa</taxon>
        <taxon>Arthropoda</taxon>
        <taxon>Hexapoda</taxon>
        <taxon>Insecta</taxon>
        <taxon>Pterygota</taxon>
        <taxon>Neoptera</taxon>
        <taxon>Polyneoptera</taxon>
        <taxon>Dictyoptera</taxon>
        <taxon>Blattodea</taxon>
        <taxon>Blattoidea</taxon>
        <taxon>Termitoidae</taxon>
        <taxon>Rhinotermitidae</taxon>
        <taxon>Coptotermes</taxon>
    </lineage>
</organism>
<dbReference type="Gene3D" id="3.30.420.10">
    <property type="entry name" value="Ribonuclease H-like superfamily/Ribonuclease H"/>
    <property type="match status" value="1"/>
</dbReference>
<accession>A0A6L2PYY5</accession>
<sequence>MSNRDESVDKVKDLVLKNRRITGPEVANMLQISFKSVQSILEDNLSASQTAPNLCPASPPVLFVHEFLSRTKITAIPHHPYSPDLVPHDHSLFQKPKTTLKRKEVY</sequence>
<keyword evidence="3" id="KW-1185">Reference proteome</keyword>
<reference evidence="3" key="1">
    <citation type="submission" date="2020-01" db="EMBL/GenBank/DDBJ databases">
        <title>Draft genome sequence of the Termite Coptotermes fromosanus.</title>
        <authorList>
            <person name="Itakura S."/>
            <person name="Yosikawa Y."/>
            <person name="Umezawa K."/>
        </authorList>
    </citation>
    <scope>NUCLEOTIDE SEQUENCE [LARGE SCALE GENOMIC DNA]</scope>
</reference>
<feature type="region of interest" description="Disordered" evidence="1">
    <location>
        <begin position="79"/>
        <end position="106"/>
    </location>
</feature>
<dbReference type="Proteomes" id="UP000502823">
    <property type="component" value="Unassembled WGS sequence"/>
</dbReference>